<sequence>KEHLEKELRHDIAAGKIGVLAFIILLAFIRNLERCLGSYGNKLS</sequence>
<proteinExistence type="predicted"/>
<feature type="non-terminal residue" evidence="2">
    <location>
        <position position="1"/>
    </location>
</feature>
<reference evidence="2" key="1">
    <citation type="journal article" date="2014" name="Front. Microbiol.">
        <title>High frequency of phylogenetically diverse reductive dehalogenase-homologous genes in deep subseafloor sedimentary metagenomes.</title>
        <authorList>
            <person name="Kawai M."/>
            <person name="Futagami T."/>
            <person name="Toyoda A."/>
            <person name="Takaki Y."/>
            <person name="Nishi S."/>
            <person name="Hori S."/>
            <person name="Arai W."/>
            <person name="Tsubouchi T."/>
            <person name="Morono Y."/>
            <person name="Uchiyama I."/>
            <person name="Ito T."/>
            <person name="Fujiyama A."/>
            <person name="Inagaki F."/>
            <person name="Takami H."/>
        </authorList>
    </citation>
    <scope>NUCLEOTIDE SEQUENCE</scope>
    <source>
        <strain evidence="2">Expedition CK06-06</strain>
    </source>
</reference>
<dbReference type="AlphaFoldDB" id="X1U2I0"/>
<accession>X1U2I0</accession>
<organism evidence="2">
    <name type="scientific">marine sediment metagenome</name>
    <dbReference type="NCBI Taxonomy" id="412755"/>
    <lineage>
        <taxon>unclassified sequences</taxon>
        <taxon>metagenomes</taxon>
        <taxon>ecological metagenomes</taxon>
    </lineage>
</organism>
<keyword evidence="1" id="KW-0812">Transmembrane</keyword>
<name>X1U2I0_9ZZZZ</name>
<keyword evidence="1" id="KW-0472">Membrane</keyword>
<comment type="caution">
    <text evidence="2">The sequence shown here is derived from an EMBL/GenBank/DDBJ whole genome shotgun (WGS) entry which is preliminary data.</text>
</comment>
<dbReference type="EMBL" id="BARW01010004">
    <property type="protein sequence ID" value="GAI86474.1"/>
    <property type="molecule type" value="Genomic_DNA"/>
</dbReference>
<evidence type="ECO:0000256" key="1">
    <source>
        <dbReference type="SAM" id="Phobius"/>
    </source>
</evidence>
<keyword evidence="1" id="KW-1133">Transmembrane helix</keyword>
<evidence type="ECO:0000313" key="2">
    <source>
        <dbReference type="EMBL" id="GAI86474.1"/>
    </source>
</evidence>
<protein>
    <submittedName>
        <fullName evidence="2">Uncharacterized protein</fullName>
    </submittedName>
</protein>
<gene>
    <name evidence="2" type="ORF">S12H4_19890</name>
</gene>
<feature type="transmembrane region" description="Helical" evidence="1">
    <location>
        <begin position="12"/>
        <end position="29"/>
    </location>
</feature>